<evidence type="ECO:0000313" key="2">
    <source>
        <dbReference type="EMBL" id="KAA0163624.1"/>
    </source>
</evidence>
<feature type="compositionally biased region" description="Low complexity" evidence="1">
    <location>
        <begin position="83"/>
        <end position="100"/>
    </location>
</feature>
<evidence type="ECO:0000256" key="1">
    <source>
        <dbReference type="SAM" id="MobiDB-lite"/>
    </source>
</evidence>
<dbReference type="EMBL" id="VLTM01000021">
    <property type="protein sequence ID" value="KAA0163624.1"/>
    <property type="molecule type" value="Genomic_DNA"/>
</dbReference>
<accession>A0A5A8E6T6</accession>
<gene>
    <name evidence="3" type="ORF">FNF28_00446</name>
    <name evidence="2" type="ORF">FNF31_02785</name>
</gene>
<dbReference type="AlphaFoldDB" id="A0A5A8E6T6"/>
<reference evidence="4 5" key="1">
    <citation type="submission" date="2019-07" db="EMBL/GenBank/DDBJ databases">
        <title>Genomes of Cafeteria roenbergensis.</title>
        <authorList>
            <person name="Fischer M.G."/>
            <person name="Hackl T."/>
            <person name="Roman M."/>
        </authorList>
    </citation>
    <scope>NUCLEOTIDE SEQUENCE [LARGE SCALE GENOMIC DNA]</scope>
    <source>
        <strain evidence="2 5">Cflag</strain>
        <strain evidence="3 4">RCC970-E3</strain>
    </source>
</reference>
<dbReference type="EMBL" id="VLTL01000004">
    <property type="protein sequence ID" value="KAA0171810.1"/>
    <property type="molecule type" value="Genomic_DNA"/>
</dbReference>
<organism evidence="3 4">
    <name type="scientific">Cafeteria roenbergensis</name>
    <name type="common">Marine flagellate</name>
    <dbReference type="NCBI Taxonomy" id="33653"/>
    <lineage>
        <taxon>Eukaryota</taxon>
        <taxon>Sar</taxon>
        <taxon>Stramenopiles</taxon>
        <taxon>Bigyra</taxon>
        <taxon>Opalozoa</taxon>
        <taxon>Bicosoecida</taxon>
        <taxon>Cafeteriaceae</taxon>
        <taxon>Cafeteria</taxon>
    </lineage>
</organism>
<dbReference type="Gene3D" id="1.20.58.2190">
    <property type="match status" value="1"/>
</dbReference>
<feature type="region of interest" description="Disordered" evidence="1">
    <location>
        <begin position="78"/>
        <end position="100"/>
    </location>
</feature>
<evidence type="ECO:0000313" key="3">
    <source>
        <dbReference type="EMBL" id="KAA0171810.1"/>
    </source>
</evidence>
<proteinExistence type="predicted"/>
<dbReference type="Proteomes" id="UP000325113">
    <property type="component" value="Unassembled WGS sequence"/>
</dbReference>
<evidence type="ECO:0000313" key="5">
    <source>
        <dbReference type="Proteomes" id="UP000325113"/>
    </source>
</evidence>
<name>A0A5A8E6T6_CAFRO</name>
<evidence type="ECO:0000313" key="4">
    <source>
        <dbReference type="Proteomes" id="UP000324907"/>
    </source>
</evidence>
<dbReference type="Proteomes" id="UP000324907">
    <property type="component" value="Unassembled WGS sequence"/>
</dbReference>
<dbReference type="CDD" id="cd09212">
    <property type="entry name" value="PUB"/>
    <property type="match status" value="1"/>
</dbReference>
<sequence>MSDRLLVNATHVDSPSVKKRVALSASEEWSSVLAKLQAKFSMGAPPAAVLVDGAHVESVEELAPGDLLVVHGPAASGGVATTPAPSSQPPAAASAAGRSEASPDQWATAIQLFYQTNKLHTGELLAAVRTLKVLSGYWGRSEDKFRRVRLSKPALQAALGPPIRGVEELLCALGFVVVGTDSPLTLELPAGAAPAGVTEAFASLEAEILPYVPALSLSSRGSDALRAVQAGMIKPPASARDVSGALHSEAARGGADVRERLAAARARMAAVSRNGYRGALERGMAAPPGLDRAWSVVEASLGPALSTLSSAGSAAGAAAASAAGDSKFGAGGASTADELRAGIGLFRYLGRPAVGRGKLEEEAIRAEARCTSAEEGQTCTVRLEFDDGSRVFGTFRLDEPVAAVCSAAAELVAPGIGKLSAASSPIVVWRPGATPPSALPSGSSPTSSSSSAAAAAAAEAAAADPQTSLAELGAVKRFALRASFAPSAGIKLDSTTPGWWLRDDLRRA</sequence>
<comment type="caution">
    <text evidence="3">The sequence shown here is derived from an EMBL/GenBank/DDBJ whole genome shotgun (WGS) entry which is preliminary data.</text>
</comment>
<protein>
    <submittedName>
        <fullName evidence="3">Uncharacterized protein</fullName>
    </submittedName>
</protein>